<comment type="similarity">
    <text evidence="2">Belongs to the SAYP family.</text>
</comment>
<dbReference type="CDD" id="cd15529">
    <property type="entry name" value="PHD2_PHF10"/>
    <property type="match status" value="1"/>
</dbReference>
<dbReference type="AlphaFoldDB" id="A0A8W8HUI0"/>
<evidence type="ECO:0000256" key="12">
    <source>
        <dbReference type="PROSITE-ProRule" id="PRU00146"/>
    </source>
</evidence>
<dbReference type="EnsemblMetazoa" id="G11014.5">
    <property type="protein sequence ID" value="G11014.5:cds"/>
    <property type="gene ID" value="G11014"/>
</dbReference>
<keyword evidence="4" id="KW-0479">Metal-binding</keyword>
<evidence type="ECO:0000313" key="16">
    <source>
        <dbReference type="Proteomes" id="UP000005408"/>
    </source>
</evidence>
<feature type="compositionally biased region" description="Basic and acidic residues" evidence="13">
    <location>
        <begin position="95"/>
        <end position="108"/>
    </location>
</feature>
<feature type="compositionally biased region" description="Low complexity" evidence="13">
    <location>
        <begin position="596"/>
        <end position="606"/>
    </location>
</feature>
<dbReference type="InterPro" id="IPR019787">
    <property type="entry name" value="Znf_PHD-finger"/>
</dbReference>
<name>A0A8W8HUI0_MAGGI</name>
<keyword evidence="6 12" id="KW-0863">Zinc-finger</keyword>
<dbReference type="SMART" id="SM00249">
    <property type="entry name" value="PHD"/>
    <property type="match status" value="2"/>
</dbReference>
<dbReference type="GO" id="GO:0008270">
    <property type="term" value="F:zinc ion binding"/>
    <property type="evidence" value="ECO:0007669"/>
    <property type="project" value="UniProtKB-KW"/>
</dbReference>
<protein>
    <recommendedName>
        <fullName evidence="3">PHD finger protein 10</fullName>
    </recommendedName>
</protein>
<dbReference type="SUPFAM" id="SSF57903">
    <property type="entry name" value="FYVE/PHD zinc finger"/>
    <property type="match status" value="2"/>
</dbReference>
<feature type="region of interest" description="Disordered" evidence="13">
    <location>
        <begin position="1"/>
        <end position="44"/>
    </location>
</feature>
<evidence type="ECO:0000256" key="5">
    <source>
        <dbReference type="ARBA" id="ARBA00022737"/>
    </source>
</evidence>
<evidence type="ECO:0000259" key="14">
    <source>
        <dbReference type="PROSITE" id="PS50016"/>
    </source>
</evidence>
<feature type="compositionally biased region" description="Polar residues" evidence="13">
    <location>
        <begin position="1"/>
        <end position="38"/>
    </location>
</feature>
<dbReference type="InterPro" id="IPR038045">
    <property type="entry name" value="PHF10_PHD_finger_1"/>
</dbReference>
<feature type="compositionally biased region" description="Polar residues" evidence="13">
    <location>
        <begin position="109"/>
        <end position="125"/>
    </location>
</feature>
<feature type="compositionally biased region" description="Polar residues" evidence="13">
    <location>
        <begin position="320"/>
        <end position="330"/>
    </location>
</feature>
<feature type="compositionally biased region" description="Basic residues" evidence="13">
    <location>
        <begin position="746"/>
        <end position="767"/>
    </location>
</feature>
<dbReference type="PANTHER" id="PTHR45888:SF4">
    <property type="entry name" value="PHD FINGER PROTEIN 10"/>
    <property type="match status" value="1"/>
</dbReference>
<evidence type="ECO:0000256" key="11">
    <source>
        <dbReference type="ARBA" id="ARBA00023242"/>
    </source>
</evidence>
<evidence type="ECO:0000256" key="8">
    <source>
        <dbReference type="ARBA" id="ARBA00022902"/>
    </source>
</evidence>
<dbReference type="FunFam" id="3.30.40.10:FF:000202">
    <property type="entry name" value="PHD finger protein 10 isoform X1"/>
    <property type="match status" value="1"/>
</dbReference>
<feature type="compositionally biased region" description="Acidic residues" evidence="13">
    <location>
        <begin position="574"/>
        <end position="595"/>
    </location>
</feature>
<evidence type="ECO:0000256" key="9">
    <source>
        <dbReference type="ARBA" id="ARBA00023015"/>
    </source>
</evidence>
<accession>A0A8W8HUI0</accession>
<sequence length="818" mass="90627">MENVSSLKQPEGSYITSNYEASQAAQQGNQSLTSQGVDSSVRVPHDGERAFKAISEGKAWSDKAVVLENKSASQLSTGLSQLGDYSSGSDSEEAENSKAADEAIESRVADTQNKFSSETSEQSKVSGGDSKKVMNIDEEAMECTETKEEIDPQSKELEADVTKSQIIQDKKEDASSDKDDDKKSEVEPSQDVSPSILTDRDQDLADPKASAEKSDVSELTASERSKRSESTGFDVQDPVDTPAIRKPSKVEMIDEESNASFIKLDGKTKDSPLNFDVPPSPYGVSEISETPGPGTPASVVSNGDSVSYQAFDNFGPPTPSSVADNSSMGPTPSKRSRLAVYTPSQEHITASKLFEYQWPTDGSGEYYMLQEQVCEYLGVKSFKRKYPDLFRRQVDIKERVFLMDKGVVTEGQADLGLTALKSDEVCDLMHKDYPEMYQEYAEVLHERQKQKISEKHKEYEVPKLEKSKMSLYIKKAMKSAAEWNSSFQKERREERKAYLDLQTFNIHYPQGRYKVLPKEMTKPIHYPVSLIPGQFQNYFKRYSTDELKYFPMNTAMFDPPKRMGTTLANPQEQPEPETASEEDENGSGSDSDSDDSSSGSEGTSGAEDGEKKSGETKEAAPVDSSVCSICTQGQNSEVKGESDLVVCSECNKGGHPGCLDLTNEMVTVIKTYPWQCMDCKTCVECMDPYDEDKMMFCDLCDRGYHTFCVGLKSIPTGHWKCKSCKGPETPKPSKSSKTPKSSKSGTGKKRGRPPLKKKDKKKSKKKIIPKEEAEDAEDDTAETKEDEEGEEEGGEEKGEEGKGEEEEEEEMEAEESQE</sequence>
<proteinExistence type="inferred from homology"/>
<keyword evidence="7" id="KW-0862">Zinc</keyword>
<evidence type="ECO:0000256" key="10">
    <source>
        <dbReference type="ARBA" id="ARBA00023163"/>
    </source>
</evidence>
<keyword evidence="10" id="KW-0804">Transcription</keyword>
<feature type="compositionally biased region" description="Acidic residues" evidence="13">
    <location>
        <begin position="772"/>
        <end position="794"/>
    </location>
</feature>
<dbReference type="InterPro" id="IPR013083">
    <property type="entry name" value="Znf_RING/FYVE/PHD"/>
</dbReference>
<dbReference type="CDD" id="cd21085">
    <property type="entry name" value="WH_NTD_PHF10"/>
    <property type="match status" value="1"/>
</dbReference>
<feature type="compositionally biased region" description="Low complexity" evidence="13">
    <location>
        <begin position="732"/>
        <end position="745"/>
    </location>
</feature>
<feature type="region of interest" description="Disordered" evidence="13">
    <location>
        <begin position="313"/>
        <end position="336"/>
    </location>
</feature>
<feature type="region of interest" description="Disordered" evidence="13">
    <location>
        <begin position="560"/>
        <end position="619"/>
    </location>
</feature>
<dbReference type="PANTHER" id="PTHR45888">
    <property type="entry name" value="HL01030P-RELATED"/>
    <property type="match status" value="1"/>
</dbReference>
<keyword evidence="11" id="KW-0539">Nucleus</keyword>
<evidence type="ECO:0000313" key="15">
    <source>
        <dbReference type="EnsemblMetazoa" id="G11014.5:cds"/>
    </source>
</evidence>
<feature type="compositionally biased region" description="Basic and acidic residues" evidence="13">
    <location>
        <begin position="144"/>
        <end position="161"/>
    </location>
</feature>
<dbReference type="Pfam" id="PF00628">
    <property type="entry name" value="PHD"/>
    <property type="match status" value="2"/>
</dbReference>
<evidence type="ECO:0000256" key="7">
    <source>
        <dbReference type="ARBA" id="ARBA00022833"/>
    </source>
</evidence>
<dbReference type="CDD" id="cd15528">
    <property type="entry name" value="PHD1_PHF10"/>
    <property type="match status" value="1"/>
</dbReference>
<dbReference type="InterPro" id="IPR001965">
    <property type="entry name" value="Znf_PHD"/>
</dbReference>
<evidence type="ECO:0000256" key="13">
    <source>
        <dbReference type="SAM" id="MobiDB-lite"/>
    </source>
</evidence>
<evidence type="ECO:0000256" key="6">
    <source>
        <dbReference type="ARBA" id="ARBA00022771"/>
    </source>
</evidence>
<feature type="domain" description="PHD-type" evidence="14">
    <location>
        <begin position="676"/>
        <end position="727"/>
    </location>
</feature>
<dbReference type="PROSITE" id="PS50016">
    <property type="entry name" value="ZF_PHD_2"/>
    <property type="match status" value="1"/>
</dbReference>
<keyword evidence="16" id="KW-1185">Reference proteome</keyword>
<dbReference type="GO" id="GO:0071564">
    <property type="term" value="C:npBAF complex"/>
    <property type="evidence" value="ECO:0007669"/>
    <property type="project" value="InterPro"/>
</dbReference>
<keyword evidence="5" id="KW-0677">Repeat</keyword>
<feature type="compositionally biased region" description="Acidic residues" evidence="13">
    <location>
        <begin position="802"/>
        <end position="818"/>
    </location>
</feature>
<feature type="compositionally biased region" description="Basic and acidic residues" evidence="13">
    <location>
        <begin position="198"/>
        <end position="229"/>
    </location>
</feature>
<feature type="region of interest" description="Disordered" evidence="13">
    <location>
        <begin position="72"/>
        <end position="252"/>
    </location>
</feature>
<evidence type="ECO:0000256" key="4">
    <source>
        <dbReference type="ARBA" id="ARBA00022723"/>
    </source>
</evidence>
<dbReference type="Gene3D" id="3.30.40.10">
    <property type="entry name" value="Zinc/RING finger domain, C3HC4 (zinc finger)"/>
    <property type="match status" value="1"/>
</dbReference>
<keyword evidence="8" id="KW-0524">Neurogenesis</keyword>
<feature type="compositionally biased region" description="Basic and acidic residues" evidence="13">
    <location>
        <begin position="168"/>
        <end position="186"/>
    </location>
</feature>
<evidence type="ECO:0000256" key="1">
    <source>
        <dbReference type="ARBA" id="ARBA00004123"/>
    </source>
</evidence>
<evidence type="ECO:0000256" key="2">
    <source>
        <dbReference type="ARBA" id="ARBA00006097"/>
    </source>
</evidence>
<dbReference type="Proteomes" id="UP000005408">
    <property type="component" value="Unassembled WGS sequence"/>
</dbReference>
<keyword evidence="9" id="KW-0805">Transcription regulation</keyword>
<feature type="region of interest" description="Disordered" evidence="13">
    <location>
        <begin position="726"/>
        <end position="818"/>
    </location>
</feature>
<organism evidence="15 16">
    <name type="scientific">Magallana gigas</name>
    <name type="common">Pacific oyster</name>
    <name type="synonym">Crassostrea gigas</name>
    <dbReference type="NCBI Taxonomy" id="29159"/>
    <lineage>
        <taxon>Eukaryota</taxon>
        <taxon>Metazoa</taxon>
        <taxon>Spiralia</taxon>
        <taxon>Lophotrochozoa</taxon>
        <taxon>Mollusca</taxon>
        <taxon>Bivalvia</taxon>
        <taxon>Autobranchia</taxon>
        <taxon>Pteriomorphia</taxon>
        <taxon>Ostreida</taxon>
        <taxon>Ostreoidea</taxon>
        <taxon>Ostreidae</taxon>
        <taxon>Magallana</taxon>
    </lineage>
</organism>
<evidence type="ECO:0000256" key="3">
    <source>
        <dbReference type="ARBA" id="ARBA00016995"/>
    </source>
</evidence>
<comment type="subcellular location">
    <subcellularLocation>
        <location evidence="1">Nucleus</location>
    </subcellularLocation>
</comment>
<feature type="compositionally biased region" description="Polar residues" evidence="13">
    <location>
        <begin position="72"/>
        <end position="89"/>
    </location>
</feature>
<feature type="compositionally biased region" description="Basic and acidic residues" evidence="13">
    <location>
        <begin position="608"/>
        <end position="619"/>
    </location>
</feature>
<reference evidence="15" key="1">
    <citation type="submission" date="2022-08" db="UniProtKB">
        <authorList>
            <consortium name="EnsemblMetazoa"/>
        </authorList>
    </citation>
    <scope>IDENTIFICATION</scope>
    <source>
        <strain evidence="15">05x7-T-G4-1.051#20</strain>
    </source>
</reference>
<dbReference type="InterPro" id="IPR011011">
    <property type="entry name" value="Znf_FYVE_PHD"/>
</dbReference>
<dbReference type="GO" id="GO:0007399">
    <property type="term" value="P:nervous system development"/>
    <property type="evidence" value="ECO:0007669"/>
    <property type="project" value="UniProtKB-KW"/>
</dbReference>